<keyword evidence="10" id="KW-1185">Reference proteome</keyword>
<comment type="subcellular location">
    <subcellularLocation>
        <location evidence="1">Membrane</location>
        <topology evidence="1">Single-pass membrane protein</topology>
    </subcellularLocation>
</comment>
<evidence type="ECO:0000313" key="9">
    <source>
        <dbReference type="EMBL" id="KAF6226018.1"/>
    </source>
</evidence>
<keyword evidence="5 7" id="KW-0472">Membrane</keyword>
<proteinExistence type="predicted"/>
<dbReference type="AlphaFoldDB" id="A0A8H6CM40"/>
<evidence type="ECO:0000256" key="3">
    <source>
        <dbReference type="ARBA" id="ARBA00022729"/>
    </source>
</evidence>
<dbReference type="EMBL" id="JACCJC010000095">
    <property type="protein sequence ID" value="KAF6226018.1"/>
    <property type="molecule type" value="Genomic_DNA"/>
</dbReference>
<keyword evidence="2 7" id="KW-0812">Transmembrane</keyword>
<dbReference type="InterPro" id="IPR039163">
    <property type="entry name" value="EMC7"/>
</dbReference>
<evidence type="ECO:0000256" key="1">
    <source>
        <dbReference type="ARBA" id="ARBA00004167"/>
    </source>
</evidence>
<dbReference type="InterPro" id="IPR019008">
    <property type="entry name" value="Beta_sandwich_EMC7"/>
</dbReference>
<comment type="caution">
    <text evidence="9">The sequence shown here is derived from an EMBL/GenBank/DDBJ whole genome shotgun (WGS) entry which is preliminary data.</text>
</comment>
<keyword evidence="4 7" id="KW-1133">Transmembrane helix</keyword>
<gene>
    <name evidence="9" type="ORF">HO173_012608</name>
</gene>
<accession>A0A8H6CM40</accession>
<feature type="region of interest" description="Disordered" evidence="6">
    <location>
        <begin position="274"/>
        <end position="296"/>
    </location>
</feature>
<keyword evidence="3" id="KW-0732">Signal</keyword>
<reference evidence="9 10" key="1">
    <citation type="journal article" date="2020" name="Genomics">
        <title>Complete, high-quality genomes from long-read metagenomic sequencing of two wolf lichen thalli reveals enigmatic genome architecture.</title>
        <authorList>
            <person name="McKenzie S.K."/>
            <person name="Walston R.F."/>
            <person name="Allen J.L."/>
        </authorList>
    </citation>
    <scope>NUCLEOTIDE SEQUENCE [LARGE SCALE GENOMIC DNA]</scope>
    <source>
        <strain evidence="9">WasteWater2</strain>
    </source>
</reference>
<evidence type="ECO:0000256" key="5">
    <source>
        <dbReference type="ARBA" id="ARBA00023136"/>
    </source>
</evidence>
<dbReference type="GeneID" id="59294242"/>
<feature type="domain" description="ER membrane protein complex subunit 7 beta-sandwich" evidence="8">
    <location>
        <begin position="48"/>
        <end position="162"/>
    </location>
</feature>
<evidence type="ECO:0000256" key="6">
    <source>
        <dbReference type="SAM" id="MobiDB-lite"/>
    </source>
</evidence>
<dbReference type="PANTHER" id="PTHR13605">
    <property type="entry name" value="ER MEMBRANE PROTEIN COMPLEX SUBUNIT 7"/>
    <property type="match status" value="1"/>
</dbReference>
<dbReference type="OrthoDB" id="27095at2759"/>
<dbReference type="PANTHER" id="PTHR13605:SF4">
    <property type="entry name" value="ER MEMBRANE PROTEIN COMPLEX SUBUNIT 7"/>
    <property type="match status" value="1"/>
</dbReference>
<evidence type="ECO:0000256" key="2">
    <source>
        <dbReference type="ARBA" id="ARBA00022692"/>
    </source>
</evidence>
<sequence length="296" mass="31885">MSTFATSPFPSLLTQPKMLLPHLLVSLLPTLISAATLTLSVPPHIPALPPSTSAILTTHGQRIKVPVTRSNTFVFRNLTSPSTSDPASSGSERGISVSYLLDIACRDYDFLSYGVDVKSGGVVQVYRVSRGGIVTGEKVTVGEAPVEVRVLRGRDYYEARAGCMCAPILIKLRKGGKEREPKGMEMVELGDVTERRNPANARDTVSPLDLLKNPMILIAVVGLGFVVGMPYLMDSMDPEMKKEFEEQQKKSILSGGASTANPLQNFDMAGWMAAKTSGKGTETGNEGSGRDVRRRG</sequence>
<evidence type="ECO:0000256" key="4">
    <source>
        <dbReference type="ARBA" id="ARBA00022989"/>
    </source>
</evidence>
<dbReference type="RefSeq" id="XP_037158685.1">
    <property type="nucleotide sequence ID" value="XM_037314443.1"/>
</dbReference>
<dbReference type="GO" id="GO:0072546">
    <property type="term" value="C:EMC complex"/>
    <property type="evidence" value="ECO:0007669"/>
    <property type="project" value="TreeGrafter"/>
</dbReference>
<evidence type="ECO:0000259" key="8">
    <source>
        <dbReference type="Pfam" id="PF09430"/>
    </source>
</evidence>
<dbReference type="Proteomes" id="UP000578531">
    <property type="component" value="Unassembled WGS sequence"/>
</dbReference>
<dbReference type="Pfam" id="PF09430">
    <property type="entry name" value="EMC7_beta-sandw"/>
    <property type="match status" value="1"/>
</dbReference>
<evidence type="ECO:0000256" key="7">
    <source>
        <dbReference type="SAM" id="Phobius"/>
    </source>
</evidence>
<evidence type="ECO:0000313" key="10">
    <source>
        <dbReference type="Proteomes" id="UP000578531"/>
    </source>
</evidence>
<feature type="transmembrane region" description="Helical" evidence="7">
    <location>
        <begin position="215"/>
        <end position="233"/>
    </location>
</feature>
<organism evidence="9 10">
    <name type="scientific">Letharia columbiana</name>
    <dbReference type="NCBI Taxonomy" id="112416"/>
    <lineage>
        <taxon>Eukaryota</taxon>
        <taxon>Fungi</taxon>
        <taxon>Dikarya</taxon>
        <taxon>Ascomycota</taxon>
        <taxon>Pezizomycotina</taxon>
        <taxon>Lecanoromycetes</taxon>
        <taxon>OSLEUM clade</taxon>
        <taxon>Lecanoromycetidae</taxon>
        <taxon>Lecanorales</taxon>
        <taxon>Lecanorineae</taxon>
        <taxon>Parmeliaceae</taxon>
        <taxon>Letharia</taxon>
    </lineage>
</organism>
<protein>
    <recommendedName>
        <fullName evidence="8">ER membrane protein complex subunit 7 beta-sandwich domain-containing protein</fullName>
    </recommendedName>
</protein>
<name>A0A8H6CM40_9LECA</name>